<dbReference type="PANTHER" id="PTHR46890">
    <property type="entry name" value="NON-LTR RETROLELEMENT REVERSE TRANSCRIPTASE-LIKE PROTEIN-RELATED"/>
    <property type="match status" value="1"/>
</dbReference>
<gene>
    <name evidence="1" type="ORF">FSB_LOCUS4678</name>
</gene>
<dbReference type="EMBL" id="OIVN01000235">
    <property type="protein sequence ID" value="SPC76796.1"/>
    <property type="molecule type" value="Genomic_DNA"/>
</dbReference>
<sequence length="197" mass="21939">MPESKLSTLSNLKSDIFREMIPTLANMLPKAYPMRFPRKSRAPTPHLGCDKSPGPDGFPIAFYHACWPILKGDLMAVFSEFHEFEAIISPSQNAFVKGTQITDSVLIANECLDSRLKEGRPGDDTLIFADAYPNQIYHLRLLFTWFEAISGLKINLGKLELEPVGHVPNLDDLAAIMGLGDALRDYGAFNLLVDFLL</sequence>
<evidence type="ECO:0000313" key="1">
    <source>
        <dbReference type="EMBL" id="SPC76796.1"/>
    </source>
</evidence>
<protein>
    <recommendedName>
        <fullName evidence="2">Reverse transcriptase domain-containing protein</fullName>
    </recommendedName>
</protein>
<proteinExistence type="predicted"/>
<evidence type="ECO:0008006" key="2">
    <source>
        <dbReference type="Google" id="ProtNLM"/>
    </source>
</evidence>
<dbReference type="PANTHER" id="PTHR46890:SF50">
    <property type="entry name" value="RNA-DIRECTED DNA POLYMERASE, EUKARYOTA, REVERSE TRANSCRIPTASE ZINC-BINDING DOMAIN PROTEIN-RELATED"/>
    <property type="match status" value="1"/>
</dbReference>
<dbReference type="AlphaFoldDB" id="A0A2N9ECU2"/>
<accession>A0A2N9ECU2</accession>
<reference evidence="1" key="1">
    <citation type="submission" date="2018-02" db="EMBL/GenBank/DDBJ databases">
        <authorList>
            <person name="Cohen D.B."/>
            <person name="Kent A.D."/>
        </authorList>
    </citation>
    <scope>NUCLEOTIDE SEQUENCE</scope>
</reference>
<organism evidence="1">
    <name type="scientific">Fagus sylvatica</name>
    <name type="common">Beechnut</name>
    <dbReference type="NCBI Taxonomy" id="28930"/>
    <lineage>
        <taxon>Eukaryota</taxon>
        <taxon>Viridiplantae</taxon>
        <taxon>Streptophyta</taxon>
        <taxon>Embryophyta</taxon>
        <taxon>Tracheophyta</taxon>
        <taxon>Spermatophyta</taxon>
        <taxon>Magnoliopsida</taxon>
        <taxon>eudicotyledons</taxon>
        <taxon>Gunneridae</taxon>
        <taxon>Pentapetalae</taxon>
        <taxon>rosids</taxon>
        <taxon>fabids</taxon>
        <taxon>Fagales</taxon>
        <taxon>Fagaceae</taxon>
        <taxon>Fagus</taxon>
    </lineage>
</organism>
<dbReference type="InterPro" id="IPR052343">
    <property type="entry name" value="Retrotransposon-Effector_Assoc"/>
</dbReference>
<name>A0A2N9ECU2_FAGSY</name>